<proteinExistence type="predicted"/>
<dbReference type="Proteomes" id="UP000781932">
    <property type="component" value="Unassembled WGS sequence"/>
</dbReference>
<protein>
    <recommendedName>
        <fullName evidence="4">F-box domain-containing protein</fullName>
    </recommendedName>
</protein>
<organism evidence="2 3">
    <name type="scientific">Colletotrichum karsti</name>
    <dbReference type="NCBI Taxonomy" id="1095194"/>
    <lineage>
        <taxon>Eukaryota</taxon>
        <taxon>Fungi</taxon>
        <taxon>Dikarya</taxon>
        <taxon>Ascomycota</taxon>
        <taxon>Pezizomycotina</taxon>
        <taxon>Sordariomycetes</taxon>
        <taxon>Hypocreomycetidae</taxon>
        <taxon>Glomerellales</taxon>
        <taxon>Glomerellaceae</taxon>
        <taxon>Colletotrichum</taxon>
        <taxon>Colletotrichum boninense species complex</taxon>
    </lineage>
</organism>
<dbReference type="OrthoDB" id="3886018at2759"/>
<feature type="region of interest" description="Disordered" evidence="1">
    <location>
        <begin position="1"/>
        <end position="26"/>
    </location>
</feature>
<reference evidence="2" key="2">
    <citation type="submission" date="2020-11" db="EMBL/GenBank/DDBJ databases">
        <title>Whole genome sequencing of Colletotrichum sp.</title>
        <authorList>
            <person name="Li H."/>
        </authorList>
    </citation>
    <scope>NUCLEOTIDE SEQUENCE</scope>
    <source>
        <strain evidence="2">CkLH20</strain>
    </source>
</reference>
<evidence type="ECO:0000313" key="2">
    <source>
        <dbReference type="EMBL" id="KAF9869958.1"/>
    </source>
</evidence>
<sequence length="514" mass="56295">MDPSTTHGAVDPASPAPTPARDPETLPSELFSKILGNLDLASAKELRLSSKSLAEKCLGPEFTSHFAHQKTDLSASSLEGLAALASHKVLAPAVSHLTVLSTTFDLQGLTKQVSTKRRTVTTTNGPIFSSTEERLTEEELKRAEDELAWCRAQIEEREKQTDESVIDSLASSLKAFEKLDTLDIEGAVSTDMGSGSAPPHTIRDWQSLWVRNTKVFRLVMLAIARSGVPVKTLTVFRSTNRCSVPAGDVTALLPQLDAEPNAAVALGAVENFAISVSTPVQLDAAKIDAKVATLEGIDQVWHRAFGSNTGQFSAADPEASADENFPGVAGLLGRMPNLEAFDVHLYSTLTNGLSEAWWKMFARIADEVELPRLEQVMIRGLPAREDELLTFLRKHHGINELMINEMSLESGRWQPVFDYFAKATALTKLHLANLFDGGYVVSLELAEGRDIGRDPDPRDYFPCTGGPSKVFKRSFEEETIRAGLVFKDEPMGRPLGSPQLMWWRNKRKADFGPP</sequence>
<gene>
    <name evidence="2" type="ORF">CkaCkLH20_12567</name>
</gene>
<name>A0A9P6HSY0_9PEZI</name>
<keyword evidence="3" id="KW-1185">Reference proteome</keyword>
<dbReference type="RefSeq" id="XP_038739419.1">
    <property type="nucleotide sequence ID" value="XM_038895280.1"/>
</dbReference>
<dbReference type="EMBL" id="JAATWM020000061">
    <property type="protein sequence ID" value="KAF9869958.1"/>
    <property type="molecule type" value="Genomic_DNA"/>
</dbReference>
<accession>A0A9P6HSY0</accession>
<evidence type="ECO:0000313" key="3">
    <source>
        <dbReference type="Proteomes" id="UP000781932"/>
    </source>
</evidence>
<dbReference type="GeneID" id="62168354"/>
<evidence type="ECO:0000256" key="1">
    <source>
        <dbReference type="SAM" id="MobiDB-lite"/>
    </source>
</evidence>
<reference evidence="2" key="1">
    <citation type="submission" date="2020-03" db="EMBL/GenBank/DDBJ databases">
        <authorList>
            <person name="He L."/>
        </authorList>
    </citation>
    <scope>NUCLEOTIDE SEQUENCE</scope>
    <source>
        <strain evidence="2">CkLH20</strain>
    </source>
</reference>
<dbReference type="AlphaFoldDB" id="A0A9P6HSY0"/>
<evidence type="ECO:0008006" key="4">
    <source>
        <dbReference type="Google" id="ProtNLM"/>
    </source>
</evidence>
<comment type="caution">
    <text evidence="2">The sequence shown here is derived from an EMBL/GenBank/DDBJ whole genome shotgun (WGS) entry which is preliminary data.</text>
</comment>